<dbReference type="GO" id="GO:0006784">
    <property type="term" value="P:heme A biosynthetic process"/>
    <property type="evidence" value="ECO:0007669"/>
    <property type="project" value="InterPro"/>
</dbReference>
<proteinExistence type="inferred from homology"/>
<dbReference type="InterPro" id="IPR023754">
    <property type="entry name" value="HemeA_Synthase_type2"/>
</dbReference>
<evidence type="ECO:0000256" key="10">
    <source>
        <dbReference type="ARBA" id="ARBA00044501"/>
    </source>
</evidence>
<feature type="transmembrane region" description="Helical" evidence="12">
    <location>
        <begin position="374"/>
        <end position="394"/>
    </location>
</feature>
<dbReference type="GO" id="GO:0005743">
    <property type="term" value="C:mitochondrial inner membrane"/>
    <property type="evidence" value="ECO:0007669"/>
    <property type="project" value="TreeGrafter"/>
</dbReference>
<accession>A0A164ZGP8</accession>
<evidence type="ECO:0000256" key="7">
    <source>
        <dbReference type="ARBA" id="ARBA00023004"/>
    </source>
</evidence>
<dbReference type="GO" id="GO:0046872">
    <property type="term" value="F:metal ion binding"/>
    <property type="evidence" value="ECO:0007669"/>
    <property type="project" value="UniProtKB-KW"/>
</dbReference>
<evidence type="ECO:0000256" key="4">
    <source>
        <dbReference type="ARBA" id="ARBA00022723"/>
    </source>
</evidence>
<evidence type="ECO:0000256" key="11">
    <source>
        <dbReference type="ARBA" id="ARBA00048044"/>
    </source>
</evidence>
<dbReference type="Pfam" id="PF02628">
    <property type="entry name" value="COX15-CtaA"/>
    <property type="match status" value="1"/>
</dbReference>
<dbReference type="PANTHER" id="PTHR23289:SF2">
    <property type="entry name" value="CYTOCHROME C OXIDASE ASSEMBLY PROTEIN COX15 HOMOLOG"/>
    <property type="match status" value="1"/>
</dbReference>
<keyword evidence="7" id="KW-0408">Iron</keyword>
<organism evidence="13 14">
    <name type="scientific">Sistotremastrum niveocremeum HHB9708</name>
    <dbReference type="NCBI Taxonomy" id="1314777"/>
    <lineage>
        <taxon>Eukaryota</taxon>
        <taxon>Fungi</taxon>
        <taxon>Dikarya</taxon>
        <taxon>Basidiomycota</taxon>
        <taxon>Agaricomycotina</taxon>
        <taxon>Agaricomycetes</taxon>
        <taxon>Sistotremastrales</taxon>
        <taxon>Sistotremastraceae</taxon>
        <taxon>Sertulicium</taxon>
        <taxon>Sertulicium niveocremeum</taxon>
    </lineage>
</organism>
<keyword evidence="8" id="KW-0350">Heme biosynthesis</keyword>
<keyword evidence="3 12" id="KW-0812">Transmembrane</keyword>
<comment type="catalytic activity">
    <reaction evidence="11">
        <text>Fe(II)-heme o + 2 A + H2O = Fe(II)-heme a + 2 AH2</text>
        <dbReference type="Rhea" id="RHEA:63388"/>
        <dbReference type="ChEBI" id="CHEBI:13193"/>
        <dbReference type="ChEBI" id="CHEBI:15377"/>
        <dbReference type="ChEBI" id="CHEBI:17499"/>
        <dbReference type="ChEBI" id="CHEBI:60530"/>
        <dbReference type="ChEBI" id="CHEBI:61715"/>
        <dbReference type="EC" id="1.17.99.9"/>
    </reaction>
    <physiologicalReaction direction="left-to-right" evidence="11">
        <dbReference type="Rhea" id="RHEA:63389"/>
    </physiologicalReaction>
</comment>
<feature type="transmembrane region" description="Helical" evidence="12">
    <location>
        <begin position="178"/>
        <end position="196"/>
    </location>
</feature>
<evidence type="ECO:0000256" key="2">
    <source>
        <dbReference type="ARBA" id="ARBA00004141"/>
    </source>
</evidence>
<comment type="pathway">
    <text evidence="10">Porphyrin-containing compound metabolism; heme A biosynthesis; heme A from heme O: step 1/1.</text>
</comment>
<keyword evidence="6" id="KW-0560">Oxidoreductase</keyword>
<dbReference type="GO" id="GO:0120547">
    <property type="term" value="F:heme A synthase activity"/>
    <property type="evidence" value="ECO:0007669"/>
    <property type="project" value="UniProtKB-EC"/>
</dbReference>
<evidence type="ECO:0000256" key="1">
    <source>
        <dbReference type="ARBA" id="ARBA00001970"/>
    </source>
</evidence>
<feature type="transmembrane region" description="Helical" evidence="12">
    <location>
        <begin position="435"/>
        <end position="455"/>
    </location>
</feature>
<dbReference type="AlphaFoldDB" id="A0A164ZGP8"/>
<dbReference type="STRING" id="1314777.A0A164ZGP8"/>
<keyword evidence="9 12" id="KW-0472">Membrane</keyword>
<evidence type="ECO:0000256" key="12">
    <source>
        <dbReference type="SAM" id="Phobius"/>
    </source>
</evidence>
<dbReference type="Proteomes" id="UP000076722">
    <property type="component" value="Unassembled WGS sequence"/>
</dbReference>
<dbReference type="EMBL" id="KV419396">
    <property type="protein sequence ID" value="KZS97707.1"/>
    <property type="molecule type" value="Genomic_DNA"/>
</dbReference>
<feature type="transmembrane region" description="Helical" evidence="12">
    <location>
        <begin position="208"/>
        <end position="226"/>
    </location>
</feature>
<reference evidence="13 14" key="1">
    <citation type="journal article" date="2016" name="Mol. Biol. Evol.">
        <title>Comparative Genomics of Early-Diverging Mushroom-Forming Fungi Provides Insights into the Origins of Lignocellulose Decay Capabilities.</title>
        <authorList>
            <person name="Nagy L.G."/>
            <person name="Riley R."/>
            <person name="Tritt A."/>
            <person name="Adam C."/>
            <person name="Daum C."/>
            <person name="Floudas D."/>
            <person name="Sun H."/>
            <person name="Yadav J.S."/>
            <person name="Pangilinan J."/>
            <person name="Larsson K.H."/>
            <person name="Matsuura K."/>
            <person name="Barry K."/>
            <person name="Labutti K."/>
            <person name="Kuo R."/>
            <person name="Ohm R.A."/>
            <person name="Bhattacharya S.S."/>
            <person name="Shirouzu T."/>
            <person name="Yoshinaga Y."/>
            <person name="Martin F.M."/>
            <person name="Grigoriev I.V."/>
            <person name="Hibbett D.S."/>
        </authorList>
    </citation>
    <scope>NUCLEOTIDE SEQUENCE [LARGE SCALE GENOMIC DNA]</scope>
    <source>
        <strain evidence="13 14">HHB9708</strain>
    </source>
</reference>
<evidence type="ECO:0000313" key="13">
    <source>
        <dbReference type="EMBL" id="KZS97707.1"/>
    </source>
</evidence>
<gene>
    <name evidence="13" type="ORF">SISNIDRAFT_477136</name>
</gene>
<evidence type="ECO:0000256" key="5">
    <source>
        <dbReference type="ARBA" id="ARBA00022989"/>
    </source>
</evidence>
<evidence type="ECO:0000313" key="14">
    <source>
        <dbReference type="Proteomes" id="UP000076722"/>
    </source>
</evidence>
<keyword evidence="14" id="KW-1185">Reference proteome</keyword>
<dbReference type="HAMAP" id="MF_01665">
    <property type="entry name" value="HemeA_synth_type2"/>
    <property type="match status" value="1"/>
</dbReference>
<name>A0A164ZGP8_9AGAM</name>
<keyword evidence="4" id="KW-0479">Metal-binding</keyword>
<evidence type="ECO:0000256" key="9">
    <source>
        <dbReference type="ARBA" id="ARBA00023136"/>
    </source>
</evidence>
<dbReference type="PANTHER" id="PTHR23289">
    <property type="entry name" value="CYTOCHROME C OXIDASE ASSEMBLY PROTEIN COX15"/>
    <property type="match status" value="1"/>
</dbReference>
<dbReference type="InterPro" id="IPR003780">
    <property type="entry name" value="COX15/CtaA_fam"/>
</dbReference>
<sequence>MTYLKCPAPGDQTAQIVCAVCHEELVRPRSVVQAAVAVVHCSKDIVKGGIGGRVEAIRPSLPQGPSLQLISTSTRSYASEAAPTTLPGTSRVVGFWLLGCSALVFAIVVVGGITRLTESGLSITEWKPVTGVWWPGSEEEWMEEFTKYKQSPEFKMLNSSIDLENFKRIYYMEWLHRILGRVLGVAFVLPAIYFTARGKLARKDIWRVGGLSLLIGFQGFLGWYMVKSGLDESITQVPGAVPRVSQYRLAAHLGAAFTLYAGMFAMALRILRDHKFARGTLDLKSFAGTTGLAPFRRYAGIVTGMVFITALSGAFVAGLDAGLIYNEFPYMGENIVPPVNELLSSDYAKGVNSDNQYWRNVFENPTTVQFDHRLLATLTYVATTSLALASLHPNARRILPTSTKRLLMGALVAVNAQVVLGISTLLMLVPVHLAATHQAGSVILLTTLLGVLSSLRKPSQLAQLARRIPSESHALRATLQKKIPVPGHIPAAIQPSA</sequence>
<keyword evidence="5 12" id="KW-1133">Transmembrane helix</keyword>
<feature type="transmembrane region" description="Helical" evidence="12">
    <location>
        <begin position="298"/>
        <end position="319"/>
    </location>
</feature>
<dbReference type="GO" id="GO:0016653">
    <property type="term" value="F:oxidoreductase activity, acting on NAD(P)H, heme protein as acceptor"/>
    <property type="evidence" value="ECO:0007669"/>
    <property type="project" value="TreeGrafter"/>
</dbReference>
<evidence type="ECO:0000256" key="8">
    <source>
        <dbReference type="ARBA" id="ARBA00023133"/>
    </source>
</evidence>
<evidence type="ECO:0000256" key="6">
    <source>
        <dbReference type="ARBA" id="ARBA00023002"/>
    </source>
</evidence>
<evidence type="ECO:0000256" key="3">
    <source>
        <dbReference type="ARBA" id="ARBA00022692"/>
    </source>
</evidence>
<comment type="subcellular location">
    <subcellularLocation>
        <location evidence="2">Membrane</location>
        <topology evidence="2">Multi-pass membrane protein</topology>
    </subcellularLocation>
</comment>
<feature type="transmembrane region" description="Helical" evidence="12">
    <location>
        <begin position="246"/>
        <end position="268"/>
    </location>
</feature>
<dbReference type="OrthoDB" id="1726137at2759"/>
<protein>
    <submittedName>
        <fullName evidence="13">Cytochrome oxidase assembly</fullName>
    </submittedName>
</protein>
<comment type="cofactor">
    <cofactor evidence="1">
        <name>heme b</name>
        <dbReference type="ChEBI" id="CHEBI:60344"/>
    </cofactor>
</comment>
<feature type="transmembrane region" description="Helical" evidence="12">
    <location>
        <begin position="406"/>
        <end position="429"/>
    </location>
</feature>
<feature type="transmembrane region" description="Helical" evidence="12">
    <location>
        <begin position="93"/>
        <end position="113"/>
    </location>
</feature>